<dbReference type="InterPro" id="IPR013099">
    <property type="entry name" value="K_chnl_dom"/>
</dbReference>
<comment type="caution">
    <text evidence="3">The sequence shown here is derived from an EMBL/GenBank/DDBJ whole genome shotgun (WGS) entry which is preliminary data.</text>
</comment>
<evidence type="ECO:0000259" key="2">
    <source>
        <dbReference type="Pfam" id="PF07885"/>
    </source>
</evidence>
<feature type="transmembrane region" description="Helical" evidence="1">
    <location>
        <begin position="6"/>
        <end position="25"/>
    </location>
</feature>
<dbReference type="Pfam" id="PF07885">
    <property type="entry name" value="Ion_trans_2"/>
    <property type="match status" value="1"/>
</dbReference>
<dbReference type="EMBL" id="PDCK01000045">
    <property type="protein sequence ID" value="PRQ20324.1"/>
    <property type="molecule type" value="Genomic_DNA"/>
</dbReference>
<feature type="transmembrane region" description="Helical" evidence="1">
    <location>
        <begin position="82"/>
        <end position="99"/>
    </location>
</feature>
<dbReference type="AlphaFoldDB" id="A0A2P6PEG9"/>
<dbReference type="Proteomes" id="UP000238479">
    <property type="component" value="Chromosome 7"/>
</dbReference>
<gene>
    <name evidence="3" type="ORF">RchiOBHm_Chr7g0226951</name>
</gene>
<reference evidence="3 4" key="1">
    <citation type="journal article" date="2018" name="Nat. Genet.">
        <title>The Rosa genome provides new insights in the design of modern roses.</title>
        <authorList>
            <person name="Bendahmane M."/>
        </authorList>
    </citation>
    <scope>NUCLEOTIDE SEQUENCE [LARGE SCALE GENOMIC DNA]</scope>
    <source>
        <strain evidence="4">cv. Old Blush</strain>
    </source>
</reference>
<sequence>MLGVYFLTGSVILFKLGVFKLTLKSNSREVGIKVRRTTRALIACLIVGAFVLQLLEGISSRDFFSFFMGCGDISPKTDKGRWFASFWILVSVSLLSKAVRHMIEFVLVSV</sequence>
<evidence type="ECO:0000313" key="4">
    <source>
        <dbReference type="Proteomes" id="UP000238479"/>
    </source>
</evidence>
<feature type="transmembrane region" description="Helical" evidence="1">
    <location>
        <begin position="37"/>
        <end position="55"/>
    </location>
</feature>
<organism evidence="3 4">
    <name type="scientific">Rosa chinensis</name>
    <name type="common">China rose</name>
    <dbReference type="NCBI Taxonomy" id="74649"/>
    <lineage>
        <taxon>Eukaryota</taxon>
        <taxon>Viridiplantae</taxon>
        <taxon>Streptophyta</taxon>
        <taxon>Embryophyta</taxon>
        <taxon>Tracheophyta</taxon>
        <taxon>Spermatophyta</taxon>
        <taxon>Magnoliopsida</taxon>
        <taxon>eudicotyledons</taxon>
        <taxon>Gunneridae</taxon>
        <taxon>Pentapetalae</taxon>
        <taxon>rosids</taxon>
        <taxon>fabids</taxon>
        <taxon>Rosales</taxon>
        <taxon>Rosaceae</taxon>
        <taxon>Rosoideae</taxon>
        <taxon>Rosoideae incertae sedis</taxon>
        <taxon>Rosa</taxon>
    </lineage>
</organism>
<proteinExistence type="predicted"/>
<keyword evidence="1" id="KW-0472">Membrane</keyword>
<keyword evidence="4" id="KW-1185">Reference proteome</keyword>
<evidence type="ECO:0000313" key="3">
    <source>
        <dbReference type="EMBL" id="PRQ20324.1"/>
    </source>
</evidence>
<dbReference type="SUPFAM" id="SSF81324">
    <property type="entry name" value="Voltage-gated potassium channels"/>
    <property type="match status" value="1"/>
</dbReference>
<name>A0A2P6PEG9_ROSCH</name>
<accession>A0A2P6PEG9</accession>
<keyword evidence="1" id="KW-1133">Transmembrane helix</keyword>
<dbReference type="Gramene" id="PRQ20324">
    <property type="protein sequence ID" value="PRQ20324"/>
    <property type="gene ID" value="RchiOBHm_Chr7g0226951"/>
</dbReference>
<protein>
    <recommendedName>
        <fullName evidence="2">Potassium channel domain-containing protein</fullName>
    </recommendedName>
</protein>
<dbReference type="Gene3D" id="1.10.287.70">
    <property type="match status" value="1"/>
</dbReference>
<evidence type="ECO:0000256" key="1">
    <source>
        <dbReference type="SAM" id="Phobius"/>
    </source>
</evidence>
<feature type="domain" description="Potassium channel" evidence="2">
    <location>
        <begin position="69"/>
        <end position="106"/>
    </location>
</feature>
<keyword evidence="1" id="KW-0812">Transmembrane</keyword>